<organism evidence="10">
    <name type="scientific">hydrothermal vent metagenome</name>
    <dbReference type="NCBI Taxonomy" id="652676"/>
    <lineage>
        <taxon>unclassified sequences</taxon>
        <taxon>metagenomes</taxon>
        <taxon>ecological metagenomes</taxon>
    </lineage>
</organism>
<name>A0A3B1AX32_9ZZZZ</name>
<keyword evidence="4" id="KW-0997">Cell inner membrane</keyword>
<evidence type="ECO:0000256" key="2">
    <source>
        <dbReference type="ARBA" id="ARBA00022448"/>
    </source>
</evidence>
<dbReference type="GO" id="GO:0005886">
    <property type="term" value="C:plasma membrane"/>
    <property type="evidence" value="ECO:0007669"/>
    <property type="project" value="UniProtKB-SubCell"/>
</dbReference>
<dbReference type="PANTHER" id="PTHR35011:SF4">
    <property type="entry name" value="SLL1102 PROTEIN"/>
    <property type="match status" value="1"/>
</dbReference>
<evidence type="ECO:0000256" key="3">
    <source>
        <dbReference type="ARBA" id="ARBA00022475"/>
    </source>
</evidence>
<dbReference type="PANTHER" id="PTHR35011">
    <property type="entry name" value="2,3-DIKETO-L-GULONATE TRAP TRANSPORTER SMALL PERMEASE PROTEIN YIAM"/>
    <property type="match status" value="1"/>
</dbReference>
<feature type="transmembrane region" description="Helical" evidence="8">
    <location>
        <begin position="57"/>
        <end position="74"/>
    </location>
</feature>
<evidence type="ECO:0000256" key="1">
    <source>
        <dbReference type="ARBA" id="ARBA00004429"/>
    </source>
</evidence>
<feature type="transmembrane region" description="Helical" evidence="8">
    <location>
        <begin position="95"/>
        <end position="121"/>
    </location>
</feature>
<protein>
    <recommendedName>
        <fullName evidence="9">Tripartite ATP-independent periplasmic transporters DctQ component domain-containing protein</fullName>
    </recommendedName>
</protein>
<feature type="transmembrane region" description="Helical" evidence="8">
    <location>
        <begin position="21"/>
        <end position="45"/>
    </location>
</feature>
<evidence type="ECO:0000256" key="6">
    <source>
        <dbReference type="ARBA" id="ARBA00022989"/>
    </source>
</evidence>
<feature type="domain" description="Tripartite ATP-independent periplasmic transporters DctQ component" evidence="9">
    <location>
        <begin position="33"/>
        <end position="166"/>
    </location>
</feature>
<keyword evidence="7 8" id="KW-0472">Membrane</keyword>
<gene>
    <name evidence="10" type="ORF">MNBD_GAMMA26-532</name>
</gene>
<keyword evidence="2" id="KW-0813">Transport</keyword>
<evidence type="ECO:0000256" key="5">
    <source>
        <dbReference type="ARBA" id="ARBA00022692"/>
    </source>
</evidence>
<accession>A0A3B1AX32</accession>
<keyword evidence="5 8" id="KW-0812">Transmembrane</keyword>
<proteinExistence type="predicted"/>
<evidence type="ECO:0000256" key="4">
    <source>
        <dbReference type="ARBA" id="ARBA00022519"/>
    </source>
</evidence>
<evidence type="ECO:0000259" key="9">
    <source>
        <dbReference type="Pfam" id="PF04290"/>
    </source>
</evidence>
<dbReference type="EMBL" id="UOFX01000035">
    <property type="protein sequence ID" value="VAX08322.1"/>
    <property type="molecule type" value="Genomic_DNA"/>
</dbReference>
<evidence type="ECO:0000256" key="7">
    <source>
        <dbReference type="ARBA" id="ARBA00023136"/>
    </source>
</evidence>
<dbReference type="AlphaFoldDB" id="A0A3B1AX32"/>
<dbReference type="Pfam" id="PF04290">
    <property type="entry name" value="DctQ"/>
    <property type="match status" value="1"/>
</dbReference>
<keyword evidence="3" id="KW-1003">Cell membrane</keyword>
<keyword evidence="6 8" id="KW-1133">Transmembrane helix</keyword>
<reference evidence="10" key="1">
    <citation type="submission" date="2018-06" db="EMBL/GenBank/DDBJ databases">
        <authorList>
            <person name="Zhirakovskaya E."/>
        </authorList>
    </citation>
    <scope>NUCLEOTIDE SEQUENCE</scope>
</reference>
<evidence type="ECO:0000256" key="8">
    <source>
        <dbReference type="SAM" id="Phobius"/>
    </source>
</evidence>
<evidence type="ECO:0000313" key="10">
    <source>
        <dbReference type="EMBL" id="VAX08322.1"/>
    </source>
</evidence>
<feature type="transmembrane region" description="Helical" evidence="8">
    <location>
        <begin position="141"/>
        <end position="160"/>
    </location>
</feature>
<dbReference type="InterPro" id="IPR055348">
    <property type="entry name" value="DctQ"/>
</dbReference>
<comment type="subcellular location">
    <subcellularLocation>
        <location evidence="1">Cell inner membrane</location>
        <topology evidence="1">Multi-pass membrane protein</topology>
    </subcellularLocation>
</comment>
<sequence>MSPFDRLLLQGAIALENINEWVGRSVAWLSLLMVLVTFAVVVLRYTFDLGWIAMQESITYMHAVLFLAGAAYTLKHQGHVRVDIFYHRFSLRTRAWVELFGSLFLLLPVCLFIFFMSWDYVAQSWTLYEGSREAGGLDGVYLLKSMILLMAALLVAQGIANIMRCLLVLRGHTEQLFAVDTPSKEEI</sequence>
<dbReference type="InterPro" id="IPR007387">
    <property type="entry name" value="TRAP_DctQ"/>
</dbReference>